<dbReference type="PRINTS" id="PR00078">
    <property type="entry name" value="G3PDHDRGNASE"/>
</dbReference>
<dbReference type="Pfam" id="PF02800">
    <property type="entry name" value="Gp_dh_C"/>
    <property type="match status" value="1"/>
</dbReference>
<proteinExistence type="inferred from homology"/>
<dbReference type="PIRSF" id="PIRSF000149">
    <property type="entry name" value="GAP_DH"/>
    <property type="match status" value="1"/>
</dbReference>
<dbReference type="CDD" id="cd17892">
    <property type="entry name" value="GAPDH_N_E4PDH"/>
    <property type="match status" value="1"/>
</dbReference>
<comment type="caution">
    <text evidence="4">The sequence shown here is derived from an EMBL/GenBank/DDBJ whole genome shotgun (WGS) entry which is preliminary data.</text>
</comment>
<reference evidence="5" key="1">
    <citation type="journal article" date="2019" name="Int. J. Syst. Evol. Microbiol.">
        <title>The Global Catalogue of Microorganisms (GCM) 10K type strain sequencing project: providing services to taxonomists for standard genome sequencing and annotation.</title>
        <authorList>
            <consortium name="The Broad Institute Genomics Platform"/>
            <consortium name="The Broad Institute Genome Sequencing Center for Infectious Disease"/>
            <person name="Wu L."/>
            <person name="Ma J."/>
        </authorList>
    </citation>
    <scope>NUCLEOTIDE SEQUENCE [LARGE SCALE GENOMIC DNA]</scope>
    <source>
        <strain evidence="5">KCTC 22228</strain>
    </source>
</reference>
<protein>
    <submittedName>
        <fullName evidence="4">D-erythrose-4-phosphate dehydrogenase</fullName>
    </submittedName>
</protein>
<dbReference type="Gene3D" id="3.30.360.10">
    <property type="entry name" value="Dihydrodipicolinate Reductase, domain 2"/>
    <property type="match status" value="1"/>
</dbReference>
<dbReference type="PANTHER" id="PTHR43148">
    <property type="entry name" value="GLYCERALDEHYDE-3-PHOSPHATE DEHYDROGENASE 2"/>
    <property type="match status" value="1"/>
</dbReference>
<dbReference type="InterPro" id="IPR036291">
    <property type="entry name" value="NAD(P)-bd_dom_sf"/>
</dbReference>
<evidence type="ECO:0000313" key="4">
    <source>
        <dbReference type="EMBL" id="GGY02529.1"/>
    </source>
</evidence>
<dbReference type="SUPFAM" id="SSF51735">
    <property type="entry name" value="NAD(P)-binding Rossmann-fold domains"/>
    <property type="match status" value="1"/>
</dbReference>
<evidence type="ECO:0000259" key="3">
    <source>
        <dbReference type="SMART" id="SM00846"/>
    </source>
</evidence>
<accession>A0ABQ2Z3Y1</accession>
<evidence type="ECO:0000256" key="2">
    <source>
        <dbReference type="RuleBase" id="RU000397"/>
    </source>
</evidence>
<dbReference type="SMART" id="SM00846">
    <property type="entry name" value="Gp_dh_N"/>
    <property type="match status" value="1"/>
</dbReference>
<dbReference type="Pfam" id="PF00044">
    <property type="entry name" value="Gp_dh_N"/>
    <property type="match status" value="1"/>
</dbReference>
<dbReference type="InterPro" id="IPR020829">
    <property type="entry name" value="GlycerAld_3-P_DH_cat"/>
</dbReference>
<dbReference type="InterPro" id="IPR020831">
    <property type="entry name" value="GlycerAld/Erythrose_P_DH"/>
</dbReference>
<evidence type="ECO:0000256" key="1">
    <source>
        <dbReference type="ARBA" id="ARBA00023002"/>
    </source>
</evidence>
<gene>
    <name evidence="4" type="ORF">GCM10007160_32920</name>
</gene>
<feature type="domain" description="Glyceraldehyde 3-phosphate dehydrogenase NAD(P) binding" evidence="3">
    <location>
        <begin position="24"/>
        <end position="179"/>
    </location>
</feature>
<dbReference type="InterPro" id="IPR020830">
    <property type="entry name" value="GlycerAld_3-P_DH_AS"/>
</dbReference>
<organism evidence="4 5">
    <name type="scientific">Litchfieldella qijiaojingensis</name>
    <dbReference type="NCBI Taxonomy" id="980347"/>
    <lineage>
        <taxon>Bacteria</taxon>
        <taxon>Pseudomonadati</taxon>
        <taxon>Pseudomonadota</taxon>
        <taxon>Gammaproteobacteria</taxon>
        <taxon>Oceanospirillales</taxon>
        <taxon>Halomonadaceae</taxon>
        <taxon>Litchfieldella</taxon>
    </lineage>
</organism>
<dbReference type="PROSITE" id="PS00071">
    <property type="entry name" value="GAPDH"/>
    <property type="match status" value="1"/>
</dbReference>
<sequence>MVKNTAYTLESPFSLVAELLFMAYRIAINGYGRIGQCVLRALMERAPHAAAPELQVVAINELSDLDTIAYLTRYDTTHGRFPGRVEVEGSRLIIDGQAIEVISEAEPTELPWKALDVDLVLECSGSFKDRATAERHLDSGARRLLFSQPAESDVDATIVCGINETSLAPHHRIVSAASCTTNCLIPVLTVLDNALGVEHGVTTTIHSAMNDQPVIDAYHRSDLRLTRSAMHSIVPVDTGLARGINRLMPHLADRIQCLHVRVPTINVSAMDLSICVRRDTTAEEVNALLAQASRERLAGLLGFTEEPMASIDFNHDPRSGIVDATQTRVAGDRLIKLLCWFDNEWGFANRMLDVARHLARLDLPSAS</sequence>
<keyword evidence="5" id="KW-1185">Reference proteome</keyword>
<dbReference type="Proteomes" id="UP000653056">
    <property type="component" value="Unassembled WGS sequence"/>
</dbReference>
<keyword evidence="1" id="KW-0560">Oxidoreductase</keyword>
<name>A0ABQ2Z3Y1_9GAMM</name>
<dbReference type="EMBL" id="BMXS01000020">
    <property type="protein sequence ID" value="GGY02529.1"/>
    <property type="molecule type" value="Genomic_DNA"/>
</dbReference>
<dbReference type="SUPFAM" id="SSF55347">
    <property type="entry name" value="Glyceraldehyde-3-phosphate dehydrogenase-like, C-terminal domain"/>
    <property type="match status" value="1"/>
</dbReference>
<dbReference type="Gene3D" id="3.40.50.720">
    <property type="entry name" value="NAD(P)-binding Rossmann-like Domain"/>
    <property type="match status" value="1"/>
</dbReference>
<dbReference type="InterPro" id="IPR020828">
    <property type="entry name" value="GlycerAld_3-P_DH_NAD(P)-bd"/>
</dbReference>
<evidence type="ECO:0000313" key="5">
    <source>
        <dbReference type="Proteomes" id="UP000653056"/>
    </source>
</evidence>
<comment type="similarity">
    <text evidence="2">Belongs to the glyceraldehyde-3-phosphate dehydrogenase family.</text>
</comment>